<dbReference type="STRING" id="1121279.SAMN02745887_01432"/>
<evidence type="ECO:0008006" key="5">
    <source>
        <dbReference type="Google" id="ProtNLM"/>
    </source>
</evidence>
<dbReference type="AlphaFoldDB" id="A0A1K2HDY1"/>
<dbReference type="RefSeq" id="WP_084658302.1">
    <property type="nucleotide sequence ID" value="NZ_FPKR01000005.1"/>
</dbReference>
<protein>
    <recommendedName>
        <fullName evidence="5">TPR repeat-containing protein</fullName>
    </recommendedName>
</protein>
<evidence type="ECO:0000256" key="2">
    <source>
        <dbReference type="SAM" id="SignalP"/>
    </source>
</evidence>
<feature type="signal peptide" evidence="2">
    <location>
        <begin position="1"/>
        <end position="18"/>
    </location>
</feature>
<dbReference type="Proteomes" id="UP000186513">
    <property type="component" value="Unassembled WGS sequence"/>
</dbReference>
<evidence type="ECO:0000313" key="3">
    <source>
        <dbReference type="EMBL" id="SFZ75040.1"/>
    </source>
</evidence>
<evidence type="ECO:0000256" key="1">
    <source>
        <dbReference type="SAM" id="MobiDB-lite"/>
    </source>
</evidence>
<feature type="chain" id="PRO_5009678464" description="TPR repeat-containing protein" evidence="2">
    <location>
        <begin position="19"/>
        <end position="246"/>
    </location>
</feature>
<proteinExistence type="predicted"/>
<reference evidence="3 4" key="1">
    <citation type="submission" date="2016-11" db="EMBL/GenBank/DDBJ databases">
        <authorList>
            <person name="Jaros S."/>
            <person name="Januszkiewicz K."/>
            <person name="Wedrychowicz H."/>
        </authorList>
    </citation>
    <scope>NUCLEOTIDE SEQUENCE [LARGE SCALE GENOMIC DNA]</scope>
    <source>
        <strain evidence="3 4">DSM 18899</strain>
    </source>
</reference>
<sequence length="246" mass="27271">MRKYLFLLCMLGGLAAQADEMTCGSVGNAFGPFDYRHQFGEPKRLVESAHFTPYIESLIRGRTALHVGGDIDYTLRAFPNHHRALLSMMNLALREQNNKPRGSRYTVDCWLDRAERFAPDDGMVKVLWANWLIKQGNKTEALSKLEAGLKQAPESDMNFDYSVGLAYFDLQRYEESLAAAQRAYRAGFQLPGLKQKLSKLGRWQEPAPLPEDAEAKPAAVPEATVEQATPAAKTEVAEPGSAPAAP</sequence>
<dbReference type="SUPFAM" id="SSF48452">
    <property type="entry name" value="TPR-like"/>
    <property type="match status" value="1"/>
</dbReference>
<name>A0A1K2HDY1_9NEIS</name>
<keyword evidence="4" id="KW-1185">Reference proteome</keyword>
<keyword evidence="2" id="KW-0732">Signal</keyword>
<gene>
    <name evidence="3" type="ORF">SAMN02745887_01432</name>
</gene>
<evidence type="ECO:0000313" key="4">
    <source>
        <dbReference type="Proteomes" id="UP000186513"/>
    </source>
</evidence>
<accession>A0A1K2HDY1</accession>
<dbReference type="Gene3D" id="1.25.40.10">
    <property type="entry name" value="Tetratricopeptide repeat domain"/>
    <property type="match status" value="1"/>
</dbReference>
<dbReference type="InterPro" id="IPR011990">
    <property type="entry name" value="TPR-like_helical_dom_sf"/>
</dbReference>
<dbReference type="OrthoDB" id="8525350at2"/>
<dbReference type="EMBL" id="FPKR01000005">
    <property type="protein sequence ID" value="SFZ75040.1"/>
    <property type="molecule type" value="Genomic_DNA"/>
</dbReference>
<organism evidence="3 4">
    <name type="scientific">Chitinimonas taiwanensis DSM 18899</name>
    <dbReference type="NCBI Taxonomy" id="1121279"/>
    <lineage>
        <taxon>Bacteria</taxon>
        <taxon>Pseudomonadati</taxon>
        <taxon>Pseudomonadota</taxon>
        <taxon>Betaproteobacteria</taxon>
        <taxon>Neisseriales</taxon>
        <taxon>Chitinibacteraceae</taxon>
        <taxon>Chitinimonas</taxon>
    </lineage>
</organism>
<feature type="region of interest" description="Disordered" evidence="1">
    <location>
        <begin position="201"/>
        <end position="246"/>
    </location>
</feature>